<keyword evidence="4" id="KW-0107">Calcium channel</keyword>
<keyword evidence="7" id="KW-0851">Voltage-gated channel</keyword>
<evidence type="ECO:0000256" key="1">
    <source>
        <dbReference type="ARBA" id="ARBA00004141"/>
    </source>
</evidence>
<keyword evidence="10" id="KW-0472">Membrane</keyword>
<dbReference type="EMBL" id="LGRX02016410">
    <property type="protein sequence ID" value="KAK3262181.1"/>
    <property type="molecule type" value="Genomic_DNA"/>
</dbReference>
<keyword evidence="11" id="KW-0325">Glycoprotein</keyword>
<gene>
    <name evidence="14" type="ORF">CYMTET_28948</name>
</gene>
<reference evidence="14 15" key="1">
    <citation type="journal article" date="2015" name="Genome Biol. Evol.">
        <title>Comparative Genomics of a Bacterivorous Green Alga Reveals Evolutionary Causalities and Consequences of Phago-Mixotrophic Mode of Nutrition.</title>
        <authorList>
            <person name="Burns J.A."/>
            <person name="Paasch A."/>
            <person name="Narechania A."/>
            <person name="Kim E."/>
        </authorList>
    </citation>
    <scope>NUCLEOTIDE SEQUENCE [LARGE SCALE GENOMIC DNA]</scope>
    <source>
        <strain evidence="14 15">PLY_AMNH</strain>
    </source>
</reference>
<accession>A0AAE0FLS8</accession>
<dbReference type="PANTHER" id="PTHR45628">
    <property type="entry name" value="VOLTAGE-DEPENDENT CALCIUM CHANNEL TYPE A SUBUNIT ALPHA-1"/>
    <property type="match status" value="1"/>
</dbReference>
<keyword evidence="9" id="KW-0406">Ion transport</keyword>
<keyword evidence="3" id="KW-0109">Calcium transport</keyword>
<evidence type="ECO:0000256" key="9">
    <source>
        <dbReference type="ARBA" id="ARBA00023065"/>
    </source>
</evidence>
<keyword evidence="6" id="KW-0106">Calcium</keyword>
<evidence type="ECO:0000256" key="7">
    <source>
        <dbReference type="ARBA" id="ARBA00022882"/>
    </source>
</evidence>
<evidence type="ECO:0000256" key="10">
    <source>
        <dbReference type="ARBA" id="ARBA00023136"/>
    </source>
</evidence>
<dbReference type="GO" id="GO:0005891">
    <property type="term" value="C:voltage-gated calcium channel complex"/>
    <property type="evidence" value="ECO:0007669"/>
    <property type="project" value="TreeGrafter"/>
</dbReference>
<evidence type="ECO:0000256" key="5">
    <source>
        <dbReference type="ARBA" id="ARBA00022692"/>
    </source>
</evidence>
<dbReference type="AlphaFoldDB" id="A0AAE0FLS8"/>
<keyword evidence="15" id="KW-1185">Reference proteome</keyword>
<keyword evidence="5" id="KW-0812">Transmembrane</keyword>
<dbReference type="InterPro" id="IPR005821">
    <property type="entry name" value="Ion_trans_dom"/>
</dbReference>
<dbReference type="Gene3D" id="1.20.120.350">
    <property type="entry name" value="Voltage-gated potassium channels. Chain C"/>
    <property type="match status" value="1"/>
</dbReference>
<evidence type="ECO:0000313" key="14">
    <source>
        <dbReference type="EMBL" id="KAK3262181.1"/>
    </source>
</evidence>
<comment type="caution">
    <text evidence="14">The sequence shown here is derived from an EMBL/GenBank/DDBJ whole genome shotgun (WGS) entry which is preliminary data.</text>
</comment>
<dbReference type="Proteomes" id="UP001190700">
    <property type="component" value="Unassembled WGS sequence"/>
</dbReference>
<keyword evidence="8" id="KW-1133">Transmembrane helix</keyword>
<feature type="domain" description="Ion transport" evidence="13">
    <location>
        <begin position="75"/>
        <end position="203"/>
    </location>
</feature>
<evidence type="ECO:0000256" key="8">
    <source>
        <dbReference type="ARBA" id="ARBA00022989"/>
    </source>
</evidence>
<protein>
    <recommendedName>
        <fullName evidence="13">Ion transport domain-containing protein</fullName>
    </recommendedName>
</protein>
<dbReference type="Pfam" id="PF00520">
    <property type="entry name" value="Ion_trans"/>
    <property type="match status" value="1"/>
</dbReference>
<evidence type="ECO:0000256" key="6">
    <source>
        <dbReference type="ARBA" id="ARBA00022837"/>
    </source>
</evidence>
<evidence type="ECO:0000256" key="12">
    <source>
        <dbReference type="ARBA" id="ARBA00023303"/>
    </source>
</evidence>
<dbReference type="GO" id="GO:0098703">
    <property type="term" value="P:calcium ion import across plasma membrane"/>
    <property type="evidence" value="ECO:0007669"/>
    <property type="project" value="TreeGrafter"/>
</dbReference>
<proteinExistence type="predicted"/>
<evidence type="ECO:0000313" key="15">
    <source>
        <dbReference type="Proteomes" id="UP001190700"/>
    </source>
</evidence>
<dbReference type="InterPro" id="IPR027359">
    <property type="entry name" value="Volt_channel_dom_sf"/>
</dbReference>
<sequence length="214" mass="23904">MEALGMNLEKVQTQTRSQSRGGTQVKSFCVDSSVQTFNNTTAPRGNQTEDQSSSLYIFPPEDRFRQFCTRIVETPIFTRTILIAVITSTALLVLKNDGNAADPFWSNLDLVCVTLFVIDLWCKVVASGFFTFLSDPMNVLDALCTLASLVTLFPVVSEATGLGAVKPLRTLRLLQPIRTFREFQTLRVLTETLFNSSKAYFTIGANFISTLHYY</sequence>
<evidence type="ECO:0000259" key="13">
    <source>
        <dbReference type="Pfam" id="PF00520"/>
    </source>
</evidence>
<dbReference type="InterPro" id="IPR050599">
    <property type="entry name" value="VDCC_alpha-1_subunit"/>
</dbReference>
<evidence type="ECO:0000256" key="2">
    <source>
        <dbReference type="ARBA" id="ARBA00022448"/>
    </source>
</evidence>
<organism evidence="14 15">
    <name type="scientific">Cymbomonas tetramitiformis</name>
    <dbReference type="NCBI Taxonomy" id="36881"/>
    <lineage>
        <taxon>Eukaryota</taxon>
        <taxon>Viridiplantae</taxon>
        <taxon>Chlorophyta</taxon>
        <taxon>Pyramimonadophyceae</taxon>
        <taxon>Pyramimonadales</taxon>
        <taxon>Pyramimonadaceae</taxon>
        <taxon>Cymbomonas</taxon>
    </lineage>
</organism>
<evidence type="ECO:0000256" key="3">
    <source>
        <dbReference type="ARBA" id="ARBA00022568"/>
    </source>
</evidence>
<comment type="subcellular location">
    <subcellularLocation>
        <location evidence="1">Membrane</location>
        <topology evidence="1">Multi-pass membrane protein</topology>
    </subcellularLocation>
</comment>
<dbReference type="SUPFAM" id="SSF81324">
    <property type="entry name" value="Voltage-gated potassium channels"/>
    <property type="match status" value="1"/>
</dbReference>
<keyword evidence="12" id="KW-0407">Ion channel</keyword>
<evidence type="ECO:0000256" key="11">
    <source>
        <dbReference type="ARBA" id="ARBA00023180"/>
    </source>
</evidence>
<keyword evidence="2" id="KW-0813">Transport</keyword>
<evidence type="ECO:0000256" key="4">
    <source>
        <dbReference type="ARBA" id="ARBA00022673"/>
    </source>
</evidence>
<dbReference type="PANTHER" id="PTHR45628:SF7">
    <property type="entry name" value="VOLTAGE-DEPENDENT CALCIUM CHANNEL TYPE A SUBUNIT ALPHA-1"/>
    <property type="match status" value="1"/>
</dbReference>
<name>A0AAE0FLS8_9CHLO</name>
<dbReference type="GO" id="GO:0008331">
    <property type="term" value="F:high voltage-gated calcium channel activity"/>
    <property type="evidence" value="ECO:0007669"/>
    <property type="project" value="TreeGrafter"/>
</dbReference>